<accession>A0A9P5YEM6</accession>
<evidence type="ECO:0000256" key="1">
    <source>
        <dbReference type="SAM" id="MobiDB-lite"/>
    </source>
</evidence>
<dbReference type="Proteomes" id="UP000807353">
    <property type="component" value="Unassembled WGS sequence"/>
</dbReference>
<keyword evidence="2" id="KW-0812">Transmembrane</keyword>
<feature type="compositionally biased region" description="Basic residues" evidence="1">
    <location>
        <begin position="246"/>
        <end position="255"/>
    </location>
</feature>
<evidence type="ECO:0000313" key="3">
    <source>
        <dbReference type="EMBL" id="KAF9467280.1"/>
    </source>
</evidence>
<gene>
    <name evidence="3" type="ORF">BDZ94DRAFT_1287709</name>
</gene>
<evidence type="ECO:0000313" key="4">
    <source>
        <dbReference type="Proteomes" id="UP000807353"/>
    </source>
</evidence>
<feature type="compositionally biased region" description="Basic and acidic residues" evidence="1">
    <location>
        <begin position="175"/>
        <end position="186"/>
    </location>
</feature>
<feature type="transmembrane region" description="Helical" evidence="2">
    <location>
        <begin position="66"/>
        <end position="84"/>
    </location>
</feature>
<proteinExistence type="predicted"/>
<comment type="caution">
    <text evidence="3">The sequence shown here is derived from an EMBL/GenBank/DDBJ whole genome shotgun (WGS) entry which is preliminary data.</text>
</comment>
<organism evidence="3 4">
    <name type="scientific">Collybia nuda</name>
    <dbReference type="NCBI Taxonomy" id="64659"/>
    <lineage>
        <taxon>Eukaryota</taxon>
        <taxon>Fungi</taxon>
        <taxon>Dikarya</taxon>
        <taxon>Basidiomycota</taxon>
        <taxon>Agaricomycotina</taxon>
        <taxon>Agaricomycetes</taxon>
        <taxon>Agaricomycetidae</taxon>
        <taxon>Agaricales</taxon>
        <taxon>Tricholomatineae</taxon>
        <taxon>Clitocybaceae</taxon>
        <taxon>Collybia</taxon>
    </lineage>
</organism>
<feature type="compositionally biased region" description="Basic residues" evidence="1">
    <location>
        <begin position="151"/>
        <end position="162"/>
    </location>
</feature>
<feature type="region of interest" description="Disordered" evidence="1">
    <location>
        <begin position="147"/>
        <end position="197"/>
    </location>
</feature>
<dbReference type="OrthoDB" id="2502792at2759"/>
<feature type="transmembrane region" description="Helical" evidence="2">
    <location>
        <begin position="31"/>
        <end position="54"/>
    </location>
</feature>
<sequence>MFDAGDLDLPEFLDPALSYLADRLPSPLYSFLINVLSHFLALFTSLFTLITSLLSTSTSTWDAQTLLPPLISIFAAYLALLSLYRTTSWMIRTIIFFMKWGAMLGVFMALVGWVIGNSGGNGLENYGVVSTLGGFVLDIINGQGQNAARSSRSKTSSRKTRLRSSPIEKKKPKPKPWDSFERHHEWQQQGPAPVDHAPDAQKIISDIVDAAGRKVSATGWWNIAKKIVESGSGNEEKTEGQGPAKKSTKGRTRSR</sequence>
<feature type="region of interest" description="Disordered" evidence="1">
    <location>
        <begin position="227"/>
        <end position="255"/>
    </location>
</feature>
<protein>
    <submittedName>
        <fullName evidence="3">Uncharacterized protein</fullName>
    </submittedName>
</protein>
<keyword evidence="2" id="KW-1133">Transmembrane helix</keyword>
<keyword evidence="2" id="KW-0472">Membrane</keyword>
<dbReference type="AlphaFoldDB" id="A0A9P5YEM6"/>
<reference evidence="3" key="1">
    <citation type="submission" date="2020-11" db="EMBL/GenBank/DDBJ databases">
        <authorList>
            <consortium name="DOE Joint Genome Institute"/>
            <person name="Ahrendt S."/>
            <person name="Riley R."/>
            <person name="Andreopoulos W."/>
            <person name="Labutti K."/>
            <person name="Pangilinan J."/>
            <person name="Ruiz-Duenas F.J."/>
            <person name="Barrasa J.M."/>
            <person name="Sanchez-Garcia M."/>
            <person name="Camarero S."/>
            <person name="Miyauchi S."/>
            <person name="Serrano A."/>
            <person name="Linde D."/>
            <person name="Babiker R."/>
            <person name="Drula E."/>
            <person name="Ayuso-Fernandez I."/>
            <person name="Pacheco R."/>
            <person name="Padilla G."/>
            <person name="Ferreira P."/>
            <person name="Barriuso J."/>
            <person name="Kellner H."/>
            <person name="Castanera R."/>
            <person name="Alfaro M."/>
            <person name="Ramirez L."/>
            <person name="Pisabarro A.G."/>
            <person name="Kuo A."/>
            <person name="Tritt A."/>
            <person name="Lipzen A."/>
            <person name="He G."/>
            <person name="Yan M."/>
            <person name="Ng V."/>
            <person name="Cullen D."/>
            <person name="Martin F."/>
            <person name="Rosso M.-N."/>
            <person name="Henrissat B."/>
            <person name="Hibbett D."/>
            <person name="Martinez A.T."/>
            <person name="Grigoriev I.V."/>
        </authorList>
    </citation>
    <scope>NUCLEOTIDE SEQUENCE</scope>
    <source>
        <strain evidence="3">CBS 247.69</strain>
    </source>
</reference>
<feature type="transmembrane region" description="Helical" evidence="2">
    <location>
        <begin position="96"/>
        <end position="115"/>
    </location>
</feature>
<evidence type="ECO:0000256" key="2">
    <source>
        <dbReference type="SAM" id="Phobius"/>
    </source>
</evidence>
<dbReference type="EMBL" id="MU150237">
    <property type="protein sequence ID" value="KAF9467280.1"/>
    <property type="molecule type" value="Genomic_DNA"/>
</dbReference>
<keyword evidence="4" id="KW-1185">Reference proteome</keyword>
<name>A0A9P5YEM6_9AGAR</name>